<sequence length="102" mass="11706">MSLTEHYLGYSVDWNGLDGAWTYRFLKETETRLESKDYETLKVKGAPISSRAESGVSVHVLTQVMVVMAPLVSSRADSRVDFERSKHGLKTYWENVIHEQKK</sequence>
<comment type="caution">
    <text evidence="1">The sequence shown here is derived from an EMBL/GenBank/DDBJ whole genome shotgun (WGS) entry which is preliminary data.</text>
</comment>
<dbReference type="EMBL" id="CAJVPK010003843">
    <property type="protein sequence ID" value="CAG8631487.1"/>
    <property type="molecule type" value="Genomic_DNA"/>
</dbReference>
<organism evidence="1 2">
    <name type="scientific">Diversispora eburnea</name>
    <dbReference type="NCBI Taxonomy" id="1213867"/>
    <lineage>
        <taxon>Eukaryota</taxon>
        <taxon>Fungi</taxon>
        <taxon>Fungi incertae sedis</taxon>
        <taxon>Mucoromycota</taxon>
        <taxon>Glomeromycotina</taxon>
        <taxon>Glomeromycetes</taxon>
        <taxon>Diversisporales</taxon>
        <taxon>Diversisporaceae</taxon>
        <taxon>Diversispora</taxon>
    </lineage>
</organism>
<evidence type="ECO:0000313" key="1">
    <source>
        <dbReference type="EMBL" id="CAG8631487.1"/>
    </source>
</evidence>
<name>A0A9N9DA22_9GLOM</name>
<feature type="non-terminal residue" evidence="1">
    <location>
        <position position="102"/>
    </location>
</feature>
<keyword evidence="2" id="KW-1185">Reference proteome</keyword>
<proteinExistence type="predicted"/>
<accession>A0A9N9DA22</accession>
<dbReference type="Proteomes" id="UP000789706">
    <property type="component" value="Unassembled WGS sequence"/>
</dbReference>
<dbReference type="OrthoDB" id="2385636at2759"/>
<gene>
    <name evidence="1" type="ORF">DEBURN_LOCUS10795</name>
</gene>
<evidence type="ECO:0000313" key="2">
    <source>
        <dbReference type="Proteomes" id="UP000789706"/>
    </source>
</evidence>
<dbReference type="AlphaFoldDB" id="A0A9N9DA22"/>
<reference evidence="1" key="1">
    <citation type="submission" date="2021-06" db="EMBL/GenBank/DDBJ databases">
        <authorList>
            <person name="Kallberg Y."/>
            <person name="Tangrot J."/>
            <person name="Rosling A."/>
        </authorList>
    </citation>
    <scope>NUCLEOTIDE SEQUENCE</scope>
    <source>
        <strain evidence="1">AZ414A</strain>
    </source>
</reference>
<protein>
    <submittedName>
        <fullName evidence="1">9410_t:CDS:1</fullName>
    </submittedName>
</protein>